<evidence type="ECO:0000256" key="2">
    <source>
        <dbReference type="RuleBase" id="RU003707"/>
    </source>
</evidence>
<dbReference type="InterPro" id="IPR001753">
    <property type="entry name" value="Enoyl-CoA_hydra/iso"/>
</dbReference>
<dbReference type="InterPro" id="IPR014748">
    <property type="entry name" value="Enoyl-CoA_hydra_C"/>
</dbReference>
<protein>
    <submittedName>
        <fullName evidence="3">Enoyl-CoA hydratase/isomerase family protein</fullName>
    </submittedName>
</protein>
<dbReference type="PROSITE" id="PS00166">
    <property type="entry name" value="ENOYL_COA_HYDRATASE"/>
    <property type="match status" value="1"/>
</dbReference>
<evidence type="ECO:0000256" key="1">
    <source>
        <dbReference type="ARBA" id="ARBA00005254"/>
    </source>
</evidence>
<evidence type="ECO:0000313" key="3">
    <source>
        <dbReference type="EMBL" id="MST32751.1"/>
    </source>
</evidence>
<dbReference type="CDD" id="cd06558">
    <property type="entry name" value="crotonase-like"/>
    <property type="match status" value="1"/>
</dbReference>
<dbReference type="PANTHER" id="PTHR43459:SF1">
    <property type="entry name" value="EG:BACN32G11.4 PROTEIN"/>
    <property type="match status" value="1"/>
</dbReference>
<gene>
    <name evidence="3" type="ORF">GHK86_08455</name>
</gene>
<dbReference type="EMBL" id="WJHE01000379">
    <property type="protein sequence ID" value="MST32751.1"/>
    <property type="molecule type" value="Genomic_DNA"/>
</dbReference>
<accession>A0ABW9QTB2</accession>
<evidence type="ECO:0000313" key="4">
    <source>
        <dbReference type="Proteomes" id="UP000437736"/>
    </source>
</evidence>
<comment type="similarity">
    <text evidence="1 2">Belongs to the enoyl-CoA hydratase/isomerase family.</text>
</comment>
<dbReference type="InterPro" id="IPR029045">
    <property type="entry name" value="ClpP/crotonase-like_dom_sf"/>
</dbReference>
<sequence>MLTVTAPRPGVRVLRLERPDRLNALTAGLVAALHAALDDAHADRACRAVVLTGAGRGFCAGVDLDGYGVPPGAEGLAGAAATRAEQEQISSLVPHLRAIRPPVIAAVNGPAAGAGLALVLGADLRLAAESARFTTAFLRAGYSAADAGTSWLLPRLVGVARAHELMLTSRRVDAAEALRIGLVTSVVPDAELLDAALATAGTIGEFDPWAVGITKQTMWAALDVPGLGAAIALEDAAQVMCVAGTTPPAAAPG</sequence>
<comment type="caution">
    <text evidence="3">The sequence shown here is derived from an EMBL/GenBank/DDBJ whole genome shotgun (WGS) entry which is preliminary data.</text>
</comment>
<dbReference type="Pfam" id="PF00378">
    <property type="entry name" value="ECH_1"/>
    <property type="match status" value="1"/>
</dbReference>
<dbReference type="PANTHER" id="PTHR43459">
    <property type="entry name" value="ENOYL-COA HYDRATASE"/>
    <property type="match status" value="1"/>
</dbReference>
<dbReference type="Proteomes" id="UP000437736">
    <property type="component" value="Unassembled WGS sequence"/>
</dbReference>
<reference evidence="3 4" key="1">
    <citation type="submission" date="2019-11" db="EMBL/GenBank/DDBJ databases">
        <title>Acidiferrimicrobium australis gen. nov., sp. nov., an acidophilic and obligately heterotrophic, member of the Actinobacteria that catalyses dissimilatory oxido- reduction of iron isolated from metal-rich acidic water in Chile.</title>
        <authorList>
            <person name="Gonzalez D."/>
            <person name="Huber K."/>
            <person name="Hedrich S."/>
            <person name="Rojas-Villalobos C."/>
            <person name="Quatrini R."/>
            <person name="Dinamarca M.A."/>
            <person name="Schwarz A."/>
            <person name="Canales C."/>
            <person name="Nancucheo I."/>
        </authorList>
    </citation>
    <scope>NUCLEOTIDE SEQUENCE [LARGE SCALE GENOMIC DNA]</scope>
    <source>
        <strain evidence="3 4">USS-CCA1</strain>
    </source>
</reference>
<proteinExistence type="inferred from homology"/>
<name>A0ABW9QTB2_9ACTN</name>
<dbReference type="InterPro" id="IPR018376">
    <property type="entry name" value="Enoyl-CoA_hyd/isom_CS"/>
</dbReference>
<dbReference type="SUPFAM" id="SSF52096">
    <property type="entry name" value="ClpP/crotonase"/>
    <property type="match status" value="1"/>
</dbReference>
<keyword evidence="4" id="KW-1185">Reference proteome</keyword>
<dbReference type="Gene3D" id="1.10.12.10">
    <property type="entry name" value="Lyase 2-enoyl-coa Hydratase, Chain A, domain 2"/>
    <property type="match status" value="1"/>
</dbReference>
<organism evidence="3 4">
    <name type="scientific">Acidiferrimicrobium australe</name>
    <dbReference type="NCBI Taxonomy" id="2664430"/>
    <lineage>
        <taxon>Bacteria</taxon>
        <taxon>Bacillati</taxon>
        <taxon>Actinomycetota</taxon>
        <taxon>Acidimicrobiia</taxon>
        <taxon>Acidimicrobiales</taxon>
        <taxon>Acidimicrobiaceae</taxon>
        <taxon>Acidiferrimicrobium</taxon>
    </lineage>
</organism>
<dbReference type="Gene3D" id="3.90.226.10">
    <property type="entry name" value="2-enoyl-CoA Hydratase, Chain A, domain 1"/>
    <property type="match status" value="1"/>
</dbReference>